<reference evidence="6" key="1">
    <citation type="submission" date="2023-03" db="UniProtKB">
        <authorList>
            <consortium name="EnsemblPlants"/>
        </authorList>
    </citation>
    <scope>IDENTIFICATION</scope>
</reference>
<dbReference type="Proteomes" id="UP001652600">
    <property type="component" value="Chromosome 6"/>
</dbReference>
<dbReference type="GeneID" id="103483163"/>
<reference evidence="8" key="2">
    <citation type="submission" date="2025-04" db="UniProtKB">
        <authorList>
            <consortium name="RefSeq"/>
        </authorList>
    </citation>
    <scope>IDENTIFICATION</scope>
</reference>
<dbReference type="PANTHER" id="PTHR13848">
    <property type="entry name" value="PROTEIN YIPPEE-LIKE CG15309-RELATED"/>
    <property type="match status" value="1"/>
</dbReference>
<accession>A0A1S3AV44</accession>
<evidence type="ECO:0000313" key="8">
    <source>
        <dbReference type="RefSeq" id="XP_008437856.1"/>
    </source>
</evidence>
<sequence>MNPSVADLMRERIYSCQNCRNQISRHDDIISKGFQSVKGRAFLFYEARNVREGAEENKMFISGNYKVCDLYCNECGQILGWKYIKAYDDSQKYKEGKVVLEKFKITDASS</sequence>
<dbReference type="EnsemblPlants" id="MELO3C006003.2.1">
    <property type="protein sequence ID" value="MELO3C006003.2.1"/>
    <property type="gene ID" value="MELO3C006003.2"/>
</dbReference>
<dbReference type="InParanoid" id="A0A1S3AV44"/>
<evidence type="ECO:0000256" key="3">
    <source>
        <dbReference type="ARBA" id="ARBA00022833"/>
    </source>
</evidence>
<evidence type="ECO:0000256" key="2">
    <source>
        <dbReference type="ARBA" id="ARBA00022723"/>
    </source>
</evidence>
<proteinExistence type="inferred from homology"/>
<dbReference type="SMR" id="A0A1S3AV44"/>
<dbReference type="InterPro" id="IPR004910">
    <property type="entry name" value="Yippee/Mis18/Cereblon"/>
</dbReference>
<dbReference type="RefSeq" id="XP_008437856.1">
    <property type="nucleotide sequence ID" value="XM_008439634.2"/>
</dbReference>
<keyword evidence="7" id="KW-1185">Reference proteome</keyword>
<dbReference type="OrthoDB" id="6407410at2759"/>
<evidence type="ECO:0000256" key="1">
    <source>
        <dbReference type="ARBA" id="ARBA00005613"/>
    </source>
</evidence>
<dbReference type="AlphaFoldDB" id="A0A1S3AV44"/>
<evidence type="ECO:0000256" key="4">
    <source>
        <dbReference type="RuleBase" id="RU110713"/>
    </source>
</evidence>
<evidence type="ECO:0000259" key="5">
    <source>
        <dbReference type="PROSITE" id="PS51792"/>
    </source>
</evidence>
<dbReference type="GO" id="GO:0046872">
    <property type="term" value="F:metal ion binding"/>
    <property type="evidence" value="ECO:0007669"/>
    <property type="project" value="UniProtKB-KW"/>
</dbReference>
<dbReference type="eggNOG" id="KOG3399">
    <property type="taxonomic scope" value="Eukaryota"/>
</dbReference>
<dbReference type="Gramene" id="MELO3C006003.2.1">
    <property type="protein sequence ID" value="MELO3C006003.2.1"/>
    <property type="gene ID" value="MELO3C006003.2"/>
</dbReference>
<dbReference type="Pfam" id="PF03226">
    <property type="entry name" value="Yippee-Mis18"/>
    <property type="match status" value="1"/>
</dbReference>
<dbReference type="PROSITE" id="PS51792">
    <property type="entry name" value="YIPPEE"/>
    <property type="match status" value="1"/>
</dbReference>
<dbReference type="InterPro" id="IPR039058">
    <property type="entry name" value="Yippee_fam"/>
</dbReference>
<name>A0A1S3AV44_CUCME</name>
<feature type="domain" description="Yippee" evidence="5">
    <location>
        <begin position="12"/>
        <end position="109"/>
    </location>
</feature>
<keyword evidence="3" id="KW-0862">Zinc</keyword>
<dbReference type="KEGG" id="cmo:103483163"/>
<evidence type="ECO:0000313" key="7">
    <source>
        <dbReference type="Proteomes" id="UP001652600"/>
    </source>
</evidence>
<dbReference type="InterPro" id="IPR034751">
    <property type="entry name" value="Yippee"/>
</dbReference>
<evidence type="ECO:0000313" key="6">
    <source>
        <dbReference type="EnsemblPlants" id="MELO3C006003.2.1"/>
    </source>
</evidence>
<protein>
    <recommendedName>
        <fullName evidence="4">Protein yippee-like</fullName>
    </recommendedName>
</protein>
<gene>
    <name evidence="8" type="primary">LOC103483163</name>
    <name evidence="6" type="synonym">103483163</name>
</gene>
<organism evidence="7 8">
    <name type="scientific">Cucumis melo</name>
    <name type="common">Muskmelon</name>
    <dbReference type="NCBI Taxonomy" id="3656"/>
    <lineage>
        <taxon>Eukaryota</taxon>
        <taxon>Viridiplantae</taxon>
        <taxon>Streptophyta</taxon>
        <taxon>Embryophyta</taxon>
        <taxon>Tracheophyta</taxon>
        <taxon>Spermatophyta</taxon>
        <taxon>Magnoliopsida</taxon>
        <taxon>eudicotyledons</taxon>
        <taxon>Gunneridae</taxon>
        <taxon>Pentapetalae</taxon>
        <taxon>rosids</taxon>
        <taxon>fabids</taxon>
        <taxon>Cucurbitales</taxon>
        <taxon>Cucurbitaceae</taxon>
        <taxon>Benincaseae</taxon>
        <taxon>Cucumis</taxon>
    </lineage>
</organism>
<keyword evidence="2" id="KW-0479">Metal-binding</keyword>
<comment type="similarity">
    <text evidence="1 4">Belongs to the yippee family.</text>
</comment>